<accession>A0A3P3XLF2</accession>
<reference evidence="2" key="1">
    <citation type="submission" date="2017-02" db="EMBL/GenBank/DDBJ databases">
        <authorList>
            <person name="Regsiter A."/>
            <person name="William W."/>
        </authorList>
    </citation>
    <scope>NUCLEOTIDE SEQUENCE</scope>
    <source>
        <strain evidence="2">Bib</strain>
    </source>
</reference>
<organism evidence="2">
    <name type="scientific">uncultured spirochete</name>
    <dbReference type="NCBI Taxonomy" id="156406"/>
    <lineage>
        <taxon>Bacteria</taxon>
        <taxon>Pseudomonadati</taxon>
        <taxon>Spirochaetota</taxon>
        <taxon>Spirochaetia</taxon>
        <taxon>Spirochaetales</taxon>
        <taxon>environmental samples</taxon>
    </lineage>
</organism>
<keyword evidence="1" id="KW-1133">Transmembrane helix</keyword>
<evidence type="ECO:0000256" key="1">
    <source>
        <dbReference type="SAM" id="Phobius"/>
    </source>
</evidence>
<proteinExistence type="predicted"/>
<dbReference type="AlphaFoldDB" id="A0A3P3XLF2"/>
<gene>
    <name evidence="2" type="ORF">SPIROBIBN47_50037</name>
</gene>
<feature type="transmembrane region" description="Helical" evidence="1">
    <location>
        <begin position="24"/>
        <end position="41"/>
    </location>
</feature>
<evidence type="ECO:0008006" key="3">
    <source>
        <dbReference type="Google" id="ProtNLM"/>
    </source>
</evidence>
<feature type="transmembrane region" description="Helical" evidence="1">
    <location>
        <begin position="53"/>
        <end position="70"/>
    </location>
</feature>
<keyword evidence="1" id="KW-0472">Membrane</keyword>
<protein>
    <recommendedName>
        <fullName evidence="3">DUF3899 domain-containing protein</fullName>
    </recommendedName>
</protein>
<dbReference type="EMBL" id="FWDM01000037">
    <property type="protein sequence ID" value="SLM15522.1"/>
    <property type="molecule type" value="Genomic_DNA"/>
</dbReference>
<keyword evidence="1" id="KW-0812">Transmembrane</keyword>
<sequence>MNEEKGTQMADIQKKKPHHLKRPVLTACMATIFALTIAVLTDASHFRNRSSDILFIEAIALVIGAWASYLKSRGLSFLVMHPFRRKNLAESWIDRVPEKFVGSAQEMDAEARSLQIQRSREFRRDLAIASGILLATGLIVQYI</sequence>
<evidence type="ECO:0000313" key="2">
    <source>
        <dbReference type="EMBL" id="SLM15522.1"/>
    </source>
</evidence>
<name>A0A3P3XLF2_9SPIR</name>